<gene>
    <name evidence="1" type="ORF">FSCG_00689</name>
</gene>
<dbReference type="EMBL" id="ACDE02000019">
    <property type="protein sequence ID" value="EEO39976.2"/>
    <property type="molecule type" value="Genomic_DNA"/>
</dbReference>
<protein>
    <submittedName>
        <fullName evidence="1">Phage major tail tube protein</fullName>
    </submittedName>
</protein>
<dbReference type="InterPro" id="IPR006498">
    <property type="entry name" value="Tail_tube"/>
</dbReference>
<organism evidence="1 2">
    <name type="scientific">Fusobacterium vincentii 4_1_13</name>
    <dbReference type="NCBI Taxonomy" id="469606"/>
    <lineage>
        <taxon>Bacteria</taxon>
        <taxon>Fusobacteriati</taxon>
        <taxon>Fusobacteriota</taxon>
        <taxon>Fusobacteriia</taxon>
        <taxon>Fusobacteriales</taxon>
        <taxon>Fusobacteriaceae</taxon>
        <taxon>Fusobacterium</taxon>
    </lineage>
</organism>
<comment type="caution">
    <text evidence="1">The sequence shown here is derived from an EMBL/GenBank/DDBJ whole genome shotgun (WGS) entry which is preliminary data.</text>
</comment>
<dbReference type="Pfam" id="PF04985">
    <property type="entry name" value="Phage_tube"/>
    <property type="match status" value="1"/>
</dbReference>
<accession>A0A0M1VTM8</accession>
<dbReference type="AlphaFoldDB" id="A0A0M1VTM8"/>
<sequence length="177" mass="19464">MAKTMGVIPEKIVNYKCFIDGEMSPTALVDAELPDIQFMSETISGAGIAGEIDSPTLGHFQNMEIGLNFRTLINQNFHNFTQKVYALEFRAATQSTDVVGGKIQTGKLKISTRVVPKNIALGKLEVGKPSGSNQKYSCLYLKVEMDGETVLEIDKINMIFNINGEDLLEEVRDAMGI</sequence>
<name>A0A0M1VTM8_FUSVC</name>
<reference evidence="1 2" key="1">
    <citation type="submission" date="2011-10" db="EMBL/GenBank/DDBJ databases">
        <title>The Genome Sequence of Fusobacterium sp. 4_1_13.</title>
        <authorList>
            <consortium name="The Broad Institute Genome Sequencing Platform"/>
            <person name="Earl A."/>
            <person name="Ward D."/>
            <person name="Feldgarden M."/>
            <person name="Gevers D."/>
            <person name="Strauss J."/>
            <person name="Ambrose C."/>
            <person name="Allen-Vercoe E."/>
            <person name="Young S.K."/>
            <person name="Zeng Q."/>
            <person name="Gargeya S."/>
            <person name="Fitzgerald M."/>
            <person name="Haas B."/>
            <person name="Abouelleil A."/>
            <person name="Alvarado L."/>
            <person name="Arachchi H.M."/>
            <person name="Berlin A."/>
            <person name="Brown A."/>
            <person name="Chapman S.B."/>
            <person name="Chen Z."/>
            <person name="Dunbar C."/>
            <person name="Freedman E."/>
            <person name="Gearin G."/>
            <person name="Goldberg J."/>
            <person name="Griggs A."/>
            <person name="Gujja S."/>
            <person name="Heiman D."/>
            <person name="Howarth C."/>
            <person name="Larson L."/>
            <person name="Lui A."/>
            <person name="MacDonald P.J."/>
            <person name="Montmayeur A."/>
            <person name="Murphy C."/>
            <person name="Neiman D."/>
            <person name="Pearson M."/>
            <person name="Priest M."/>
            <person name="Roberts A."/>
            <person name="Saif S."/>
            <person name="Shea T."/>
            <person name="Shenoy N."/>
            <person name="Sisk P."/>
            <person name="Stolte C."/>
            <person name="Sykes S."/>
            <person name="Wortman J."/>
            <person name="Nusbaum C."/>
            <person name="Birren B."/>
        </authorList>
    </citation>
    <scope>NUCLEOTIDE SEQUENCE [LARGE SCALE GENOMIC DNA]</scope>
    <source>
        <strain evidence="1 2">4_1_13</strain>
    </source>
</reference>
<dbReference type="eggNOG" id="COG3498">
    <property type="taxonomic scope" value="Bacteria"/>
</dbReference>
<proteinExistence type="predicted"/>
<dbReference type="Proteomes" id="UP000004925">
    <property type="component" value="Unassembled WGS sequence"/>
</dbReference>
<evidence type="ECO:0000313" key="2">
    <source>
        <dbReference type="Proteomes" id="UP000004925"/>
    </source>
</evidence>
<dbReference type="RefSeq" id="WP_032843645.1">
    <property type="nucleotide sequence ID" value="NZ_KQ235737.1"/>
</dbReference>
<evidence type="ECO:0000313" key="1">
    <source>
        <dbReference type="EMBL" id="EEO39976.2"/>
    </source>
</evidence>